<gene>
    <name evidence="2" type="primary">40</name>
    <name evidence="2" type="ORF">SEA_BUMBLE_40</name>
</gene>
<accession>A0A7G3VAB0</accession>
<evidence type="ECO:0000313" key="2">
    <source>
        <dbReference type="EMBL" id="QKY79806.1"/>
    </source>
</evidence>
<proteinExistence type="predicted"/>
<name>A0A7G3VAB0_9CAUD</name>
<reference evidence="2 3" key="1">
    <citation type="submission" date="2020-05" db="EMBL/GenBank/DDBJ databases">
        <authorList>
            <person name="Bohanan V.A."/>
            <person name="Brazelton B.R."/>
            <person name="Coffey L.M."/>
            <person name="Donovan A.R."/>
            <person name="Gales A.C."/>
            <person name="Glasscock A.J."/>
            <person name="Grill M."/>
            <person name="Harper M.C."/>
            <person name="Hollowell C.E."/>
            <person name="Liu T.Y."/>
            <person name="Mansour C."/>
            <person name="McDowell A.D."/>
            <person name="Miller T.E."/>
            <person name="Nash A.G."/>
            <person name="Seo J."/>
            <person name="Sherman Z.A."/>
            <person name="Albert R.M."/>
            <person name="Ayala A."/>
            <person name="Monti D.L."/>
            <person name="Garlena R.A."/>
            <person name="Russell D.A."/>
            <person name="Pope W.H."/>
            <person name="Jacobs-Sera D."/>
            <person name="Hatfull G.F."/>
        </authorList>
    </citation>
    <scope>NUCLEOTIDE SEQUENCE [LARGE SCALE GENOMIC DNA]</scope>
</reference>
<sequence length="187" mass="21020">MIEADVKKLLLFIQSGDGRQLSEADLAYWTNELPARLELDDALEAVRDFRARVEPEYSKYRWLDITVLRIYVKRLMERRKAAALKAEAQKALPGPPHRAVTARGLRQRDPEEWDRLVNAGRAEGNADRAYTQARNRGLPDAEARAAGQAEYEATLARIEAEKNSSESPKGTTTDPARPDFNNLGETA</sequence>
<feature type="region of interest" description="Disordered" evidence="1">
    <location>
        <begin position="124"/>
        <end position="187"/>
    </location>
</feature>
<organism evidence="2 3">
    <name type="scientific">Arthrobacter phage Bumble</name>
    <dbReference type="NCBI Taxonomy" id="2743904"/>
    <lineage>
        <taxon>Viruses</taxon>
        <taxon>Duplodnaviria</taxon>
        <taxon>Heunggongvirae</taxon>
        <taxon>Uroviricota</taxon>
        <taxon>Caudoviricetes</taxon>
        <taxon>Berryhillviridae</taxon>
        <taxon>Altadenavirus</taxon>
        <taxon>Altadenavirus bumble</taxon>
    </lineage>
</organism>
<evidence type="ECO:0000313" key="3">
    <source>
        <dbReference type="Proteomes" id="UP000516407"/>
    </source>
</evidence>
<feature type="region of interest" description="Disordered" evidence="1">
    <location>
        <begin position="87"/>
        <end position="107"/>
    </location>
</feature>
<dbReference type="EMBL" id="MT498055">
    <property type="protein sequence ID" value="QKY79806.1"/>
    <property type="molecule type" value="Genomic_DNA"/>
</dbReference>
<protein>
    <submittedName>
        <fullName evidence="2">Uncharacterized protein</fullName>
    </submittedName>
</protein>
<keyword evidence="3" id="KW-1185">Reference proteome</keyword>
<feature type="compositionally biased region" description="Polar residues" evidence="1">
    <location>
        <begin position="165"/>
        <end position="174"/>
    </location>
</feature>
<dbReference type="Proteomes" id="UP000516407">
    <property type="component" value="Segment"/>
</dbReference>
<evidence type="ECO:0000256" key="1">
    <source>
        <dbReference type="SAM" id="MobiDB-lite"/>
    </source>
</evidence>